<dbReference type="InterPro" id="IPR011008">
    <property type="entry name" value="Dimeric_a/b-barrel"/>
</dbReference>
<evidence type="ECO:0000256" key="3">
    <source>
        <dbReference type="ARBA" id="ARBA00023163"/>
    </source>
</evidence>
<dbReference type="PRINTS" id="PR00033">
    <property type="entry name" value="HTHASNC"/>
</dbReference>
<evidence type="ECO:0000259" key="4">
    <source>
        <dbReference type="PROSITE" id="PS50956"/>
    </source>
</evidence>
<accession>A0ABT7XNB1</accession>
<sequence>MPAITLDRHDRLILDALQQDAGVPLRELAERVHLSVATCQRRITQLRASGVLLKEVVLVDRAKVGRPLTVFVSVELAVQNDALLRQFERLMQAEVEVTACYEIAGEADFMLIVVAASMESYHAFTRRLFTSDHNVRQFKSNFAMHCAKYETRIPLTAPSEDG</sequence>
<dbReference type="Pfam" id="PF01037">
    <property type="entry name" value="AsnC_trans_reg"/>
    <property type="match status" value="1"/>
</dbReference>
<dbReference type="PANTHER" id="PTHR30154">
    <property type="entry name" value="LEUCINE-RESPONSIVE REGULATORY PROTEIN"/>
    <property type="match status" value="1"/>
</dbReference>
<gene>
    <name evidence="5" type="ORF">QU481_10285</name>
</gene>
<dbReference type="InterPro" id="IPR000485">
    <property type="entry name" value="AsnC-type_HTH_dom"/>
</dbReference>
<dbReference type="Pfam" id="PF13412">
    <property type="entry name" value="HTH_24"/>
    <property type="match status" value="1"/>
</dbReference>
<feature type="domain" description="HTH asnC-type" evidence="4">
    <location>
        <begin position="6"/>
        <end position="67"/>
    </location>
</feature>
<dbReference type="InterPro" id="IPR019887">
    <property type="entry name" value="Tscrpt_reg_AsnC/Lrp_C"/>
</dbReference>
<dbReference type="EMBL" id="JAUEDK010000015">
    <property type="protein sequence ID" value="MDN0075277.1"/>
    <property type="molecule type" value="Genomic_DNA"/>
</dbReference>
<name>A0ABT7XNB1_9NEIS</name>
<organism evidence="5 6">
    <name type="scientific">Crenobacter oryzisoli</name>
    <dbReference type="NCBI Taxonomy" id="3056844"/>
    <lineage>
        <taxon>Bacteria</taxon>
        <taxon>Pseudomonadati</taxon>
        <taxon>Pseudomonadota</taxon>
        <taxon>Betaproteobacteria</taxon>
        <taxon>Neisseriales</taxon>
        <taxon>Neisseriaceae</taxon>
        <taxon>Crenobacter</taxon>
    </lineage>
</organism>
<dbReference type="PROSITE" id="PS50956">
    <property type="entry name" value="HTH_ASNC_2"/>
    <property type="match status" value="1"/>
</dbReference>
<dbReference type="RefSeq" id="WP_289829881.1">
    <property type="nucleotide sequence ID" value="NZ_JAUEDK010000015.1"/>
</dbReference>
<dbReference type="Gene3D" id="1.10.10.10">
    <property type="entry name" value="Winged helix-like DNA-binding domain superfamily/Winged helix DNA-binding domain"/>
    <property type="match status" value="1"/>
</dbReference>
<dbReference type="PANTHER" id="PTHR30154:SF34">
    <property type="entry name" value="TRANSCRIPTIONAL REGULATOR AZLB"/>
    <property type="match status" value="1"/>
</dbReference>
<dbReference type="InterPro" id="IPR019888">
    <property type="entry name" value="Tscrpt_reg_AsnC-like"/>
</dbReference>
<reference evidence="5" key="1">
    <citation type="submission" date="2023-06" db="EMBL/GenBank/DDBJ databases">
        <authorList>
            <person name="Zhang S."/>
        </authorList>
    </citation>
    <scope>NUCLEOTIDE SEQUENCE</scope>
    <source>
        <strain evidence="5">SG2303</strain>
    </source>
</reference>
<protein>
    <submittedName>
        <fullName evidence="5">Lrp/AsnC family transcriptional regulator</fullName>
    </submittedName>
</protein>
<dbReference type="InterPro" id="IPR036390">
    <property type="entry name" value="WH_DNA-bd_sf"/>
</dbReference>
<evidence type="ECO:0000313" key="5">
    <source>
        <dbReference type="EMBL" id="MDN0075277.1"/>
    </source>
</evidence>
<dbReference type="Gene3D" id="3.30.70.920">
    <property type="match status" value="1"/>
</dbReference>
<evidence type="ECO:0000256" key="1">
    <source>
        <dbReference type="ARBA" id="ARBA00023015"/>
    </source>
</evidence>
<evidence type="ECO:0000256" key="2">
    <source>
        <dbReference type="ARBA" id="ARBA00023125"/>
    </source>
</evidence>
<dbReference type="Proteomes" id="UP001168540">
    <property type="component" value="Unassembled WGS sequence"/>
</dbReference>
<keyword evidence="2" id="KW-0238">DNA-binding</keyword>
<keyword evidence="3" id="KW-0804">Transcription</keyword>
<keyword evidence="6" id="KW-1185">Reference proteome</keyword>
<dbReference type="SUPFAM" id="SSF54909">
    <property type="entry name" value="Dimeric alpha+beta barrel"/>
    <property type="match status" value="1"/>
</dbReference>
<dbReference type="InterPro" id="IPR036388">
    <property type="entry name" value="WH-like_DNA-bd_sf"/>
</dbReference>
<evidence type="ECO:0000313" key="6">
    <source>
        <dbReference type="Proteomes" id="UP001168540"/>
    </source>
</evidence>
<dbReference type="SMART" id="SM00344">
    <property type="entry name" value="HTH_ASNC"/>
    <property type="match status" value="1"/>
</dbReference>
<dbReference type="SUPFAM" id="SSF46785">
    <property type="entry name" value="Winged helix' DNA-binding domain"/>
    <property type="match status" value="1"/>
</dbReference>
<keyword evidence="1" id="KW-0805">Transcription regulation</keyword>
<comment type="caution">
    <text evidence="5">The sequence shown here is derived from an EMBL/GenBank/DDBJ whole genome shotgun (WGS) entry which is preliminary data.</text>
</comment>
<proteinExistence type="predicted"/>